<evidence type="ECO:0000313" key="7">
    <source>
        <dbReference type="Proteomes" id="UP000304382"/>
    </source>
</evidence>
<gene>
    <name evidence="6" type="ORF">Harman_41780</name>
</gene>
<dbReference type="InterPro" id="IPR002941">
    <property type="entry name" value="DNA_methylase_N4/N6"/>
</dbReference>
<feature type="domain" description="DNA methylase N-4/N-6" evidence="5">
    <location>
        <begin position="1"/>
        <end position="200"/>
    </location>
</feature>
<dbReference type="GO" id="GO:0015667">
    <property type="term" value="F:site-specific DNA-methyltransferase (cytosine-N4-specific) activity"/>
    <property type="evidence" value="ECO:0007669"/>
    <property type="project" value="UniProtKB-EC"/>
</dbReference>
<comment type="catalytic activity">
    <reaction evidence="4">
        <text>a 2'-deoxycytidine in DNA + S-adenosyl-L-methionine = an N(4)-methyl-2'-deoxycytidine in DNA + S-adenosyl-L-homocysteine + H(+)</text>
        <dbReference type="Rhea" id="RHEA:16857"/>
        <dbReference type="Rhea" id="RHEA-COMP:11369"/>
        <dbReference type="Rhea" id="RHEA-COMP:13674"/>
        <dbReference type="ChEBI" id="CHEBI:15378"/>
        <dbReference type="ChEBI" id="CHEBI:57856"/>
        <dbReference type="ChEBI" id="CHEBI:59789"/>
        <dbReference type="ChEBI" id="CHEBI:85452"/>
        <dbReference type="ChEBI" id="CHEBI:137933"/>
        <dbReference type="EC" id="2.1.1.113"/>
    </reaction>
</comment>
<keyword evidence="2 4" id="KW-0489">Methyltransferase</keyword>
<name>A0A4C2EUC2_9EURY</name>
<dbReference type="GO" id="GO:0008170">
    <property type="term" value="F:N-methyltransferase activity"/>
    <property type="evidence" value="ECO:0007669"/>
    <property type="project" value="InterPro"/>
</dbReference>
<keyword evidence="7" id="KW-1185">Reference proteome</keyword>
<dbReference type="PROSITE" id="PS00092">
    <property type="entry name" value="N6_MTASE"/>
    <property type="match status" value="1"/>
</dbReference>
<evidence type="ECO:0000313" key="6">
    <source>
        <dbReference type="EMBL" id="GCF16243.1"/>
    </source>
</evidence>
<dbReference type="GO" id="GO:0009007">
    <property type="term" value="F:site-specific DNA-methyltransferase (adenine-specific) activity"/>
    <property type="evidence" value="ECO:0007669"/>
    <property type="project" value="TreeGrafter"/>
</dbReference>
<keyword evidence="4" id="KW-0949">S-adenosyl-L-methionine</keyword>
<dbReference type="PRINTS" id="PR00508">
    <property type="entry name" value="S21N4MTFRASE"/>
</dbReference>
<dbReference type="Proteomes" id="UP000304382">
    <property type="component" value="Unassembled WGS sequence"/>
</dbReference>
<evidence type="ECO:0000256" key="2">
    <source>
        <dbReference type="ARBA" id="ARBA00022603"/>
    </source>
</evidence>
<evidence type="ECO:0000256" key="1">
    <source>
        <dbReference type="ARBA" id="ARBA00006594"/>
    </source>
</evidence>
<dbReference type="GO" id="GO:0009307">
    <property type="term" value="P:DNA restriction-modification system"/>
    <property type="evidence" value="ECO:0007669"/>
    <property type="project" value="UniProtKB-KW"/>
</dbReference>
<dbReference type="GO" id="GO:0003677">
    <property type="term" value="F:DNA binding"/>
    <property type="evidence" value="ECO:0007669"/>
    <property type="project" value="InterPro"/>
</dbReference>
<sequence>MILTDPPYNISSDFEISFDDRKDISHDFGDWDYGQVQPSDWIGKATRVLTDTGVFISMYDDLNMGRMISSLRQQGLEIREKVYWHKDNPVPQFHGVKWQRAVEEMVVATVNEGEGHHFQANRGQRHNVIKTPICQGRERRNHPTQKPRELFRPIIKWWTTPGDILLDPFTGTGTIPVVAQEHGRHYIGIEQNKKYVKTARKRLSQTSLRQNW</sequence>
<dbReference type="SUPFAM" id="SSF53335">
    <property type="entry name" value="S-adenosyl-L-methionine-dependent methyltransferases"/>
    <property type="match status" value="1"/>
</dbReference>
<keyword evidence="3" id="KW-0808">Transferase</keyword>
<comment type="caution">
    <text evidence="6">The sequence shown here is derived from an EMBL/GenBank/DDBJ whole genome shotgun (WGS) entry which is preliminary data.</text>
</comment>
<evidence type="ECO:0000256" key="4">
    <source>
        <dbReference type="RuleBase" id="RU362026"/>
    </source>
</evidence>
<dbReference type="GO" id="GO:0032259">
    <property type="term" value="P:methylation"/>
    <property type="evidence" value="ECO:0007669"/>
    <property type="project" value="UniProtKB-KW"/>
</dbReference>
<dbReference type="PANTHER" id="PTHR13370">
    <property type="entry name" value="RNA METHYLASE-RELATED"/>
    <property type="match status" value="1"/>
</dbReference>
<reference evidence="6 7" key="1">
    <citation type="submission" date="2019-02" db="EMBL/GenBank/DDBJ databases">
        <title>Haloarcula mannanilyticum sp. nov., a mannan degrading haloarchaeon isolated from commercial salt.</title>
        <authorList>
            <person name="Enomoto S."/>
            <person name="Shimane Y."/>
            <person name="Kamekura M."/>
            <person name="Ito T."/>
            <person name="Moriya O."/>
            <person name="Ihara K."/>
            <person name="Takahashi-Ando N."/>
            <person name="Fukushima Y."/>
            <person name="Yoshida Y."/>
            <person name="Usama R."/>
            <person name="Takai K."/>
            <person name="Minegishi H."/>
        </authorList>
    </citation>
    <scope>NUCLEOTIDE SEQUENCE [LARGE SCALE GENOMIC DNA]</scope>
    <source>
        <strain evidence="6 7">MD130-1</strain>
    </source>
</reference>
<dbReference type="EC" id="2.1.1.113" evidence="4"/>
<evidence type="ECO:0000259" key="5">
    <source>
        <dbReference type="Pfam" id="PF01555"/>
    </source>
</evidence>
<keyword evidence="4" id="KW-0680">Restriction system</keyword>
<dbReference type="InterPro" id="IPR001091">
    <property type="entry name" value="RM_Methyltransferase"/>
</dbReference>
<dbReference type="InterPro" id="IPR029063">
    <property type="entry name" value="SAM-dependent_MTases_sf"/>
</dbReference>
<proteinExistence type="inferred from homology"/>
<evidence type="ECO:0000256" key="3">
    <source>
        <dbReference type="ARBA" id="ARBA00022679"/>
    </source>
</evidence>
<dbReference type="InterPro" id="IPR002052">
    <property type="entry name" value="DNA_methylase_N6_adenine_CS"/>
</dbReference>
<accession>A0A4C2EUC2</accession>
<dbReference type="EMBL" id="BIXZ01000022">
    <property type="protein sequence ID" value="GCF16243.1"/>
    <property type="molecule type" value="Genomic_DNA"/>
</dbReference>
<dbReference type="GO" id="GO:0005737">
    <property type="term" value="C:cytoplasm"/>
    <property type="evidence" value="ECO:0007669"/>
    <property type="project" value="TreeGrafter"/>
</dbReference>
<dbReference type="PANTHER" id="PTHR13370:SF3">
    <property type="entry name" value="TRNA (GUANINE(10)-N2)-METHYLTRANSFERASE HOMOLOG"/>
    <property type="match status" value="1"/>
</dbReference>
<dbReference type="Pfam" id="PF01555">
    <property type="entry name" value="N6_N4_Mtase"/>
    <property type="match status" value="1"/>
</dbReference>
<organism evidence="6 7">
    <name type="scientific">Haloarcula mannanilytica</name>
    <dbReference type="NCBI Taxonomy" id="2509225"/>
    <lineage>
        <taxon>Archaea</taxon>
        <taxon>Methanobacteriati</taxon>
        <taxon>Methanobacteriota</taxon>
        <taxon>Stenosarchaea group</taxon>
        <taxon>Halobacteria</taxon>
        <taxon>Halobacteriales</taxon>
        <taxon>Haloarculaceae</taxon>
        <taxon>Haloarcula</taxon>
    </lineage>
</organism>
<dbReference type="AlphaFoldDB" id="A0A4C2EUC2"/>
<protein>
    <recommendedName>
        <fullName evidence="4">Type II methyltransferase</fullName>
        <ecNumber evidence="4">2.1.1.113</ecNumber>
    </recommendedName>
    <alternativeName>
        <fullName evidence="4">N-4 cytosine-specific methyltransferase</fullName>
    </alternativeName>
</protein>
<dbReference type="Gene3D" id="3.40.50.150">
    <property type="entry name" value="Vaccinia Virus protein VP39"/>
    <property type="match status" value="1"/>
</dbReference>
<comment type="similarity">
    <text evidence="1 4">Belongs to the N(4)/N(6)-methyltransferase family.</text>
</comment>